<gene>
    <name evidence="1" type="ORF">MML48_4g00017036</name>
</gene>
<evidence type="ECO:0000313" key="1">
    <source>
        <dbReference type="EMBL" id="KAI4462450.1"/>
    </source>
</evidence>
<comment type="caution">
    <text evidence="1">The sequence shown here is derived from an EMBL/GenBank/DDBJ whole genome shotgun (WGS) entry which is preliminary data.</text>
</comment>
<dbReference type="Proteomes" id="UP001056778">
    <property type="component" value="Chromosome 4"/>
</dbReference>
<reference evidence="1" key="1">
    <citation type="submission" date="2022-04" db="EMBL/GenBank/DDBJ databases">
        <title>Chromosome-scale genome assembly of Holotrichia oblita Faldermann.</title>
        <authorList>
            <person name="Rongchong L."/>
        </authorList>
    </citation>
    <scope>NUCLEOTIDE SEQUENCE</scope>
    <source>
        <strain evidence="1">81SQS9</strain>
    </source>
</reference>
<evidence type="ECO:0000313" key="2">
    <source>
        <dbReference type="Proteomes" id="UP001056778"/>
    </source>
</evidence>
<organism evidence="1 2">
    <name type="scientific">Holotrichia oblita</name>
    <name type="common">Chafer beetle</name>
    <dbReference type="NCBI Taxonomy" id="644536"/>
    <lineage>
        <taxon>Eukaryota</taxon>
        <taxon>Metazoa</taxon>
        <taxon>Ecdysozoa</taxon>
        <taxon>Arthropoda</taxon>
        <taxon>Hexapoda</taxon>
        <taxon>Insecta</taxon>
        <taxon>Pterygota</taxon>
        <taxon>Neoptera</taxon>
        <taxon>Endopterygota</taxon>
        <taxon>Coleoptera</taxon>
        <taxon>Polyphaga</taxon>
        <taxon>Scarabaeiformia</taxon>
        <taxon>Scarabaeidae</taxon>
        <taxon>Melolonthinae</taxon>
        <taxon>Holotrichia</taxon>
    </lineage>
</organism>
<proteinExistence type="predicted"/>
<dbReference type="EMBL" id="CM043018">
    <property type="protein sequence ID" value="KAI4462450.1"/>
    <property type="molecule type" value="Genomic_DNA"/>
</dbReference>
<name>A0ACB9T6K7_HOLOL</name>
<keyword evidence="2" id="KW-1185">Reference proteome</keyword>
<protein>
    <submittedName>
        <fullName evidence="1">Uncharacterized protein</fullName>
    </submittedName>
</protein>
<accession>A0ACB9T6K7</accession>
<sequence length="1063" mass="115520">MITKIEPYVGLLSPGSGGPIFASAQPAQGSYVTQTVYGFLDFTTTIGNTVMIFSPQSAAPVPAPKETTPSINAVINTTPIVNTVVQEVAIKPSKTTSKGHNNKGTKINNSPNSNKNPIQSSKVEIQPVIGTKINVIDAAASPSSKIQIIVAASSEKQKKKNNIVTKVEIIADPATKIHQPIISSHVEVREETKPSIVTSSPSIITSVVEVQPDEEPALIVGNNIGEPEYDFLSRQPSEVVEETYKVVNLKPSSKFRLKPRPTAGAAAKSAKNNHPTGLVTKLGGTVVKDGVTTVHETSVLGTYISGKYAQVLQSTSQVINGNKNKKQSKINPSGTLRILKTAAPSIGKSSKHNRHLEPTPSGSINDETALPVEALFNSQNSIKQGNGGNRKLNNANGSNGGSFKRFKNRQREQEIEDNEAQENDSPHFNGNTGNGKTRSAKHRASSTSARKYVYFKEHTATTPRPQKYGRSSSKSLSVHSEQTTTPQPSSGKRYNSRKNKHRTTTSAPTTQETTTYSRRGYKPKIQATPAESNLGSTSLYKFKLNRSPGRWQYKTTPKPRITIRKQGEDDQNEDKSQNPDTSPVGSNDVVTPQARSDDTEGLVGSESIATIVDDDITSENKLDNAFPLETIKVEISTPPDFKDIYYEIATIKSPYTFQVGSVKNTRYITVTSTFEKVLDRTESTIAPTVTEPLTENILATTSNYAKDNNYLDSSIATLPHLYLASDMETPPLETLTETFSTSQTMLKTHILPVVRGPNETSSFTLVQTYLVSRLVTATKTLPPMEAYHFIPSKTLNEFNSHLDEAGSELHLELEFGDENDQDDERRSKKVFPKDLDLANIGSDLSDLSDVDKTRILESHLRSKKEQQAVATTSKPIIPEQQTPSLSPEQLQQLAFLRLLNPAAAAGLNPVGQGQVITTSKPVLRVETLYESLVIPVVNGGNTRLSTISKPLGTVTKTDYEYGTSVLPGLPIPQVNPIFPPQPQQGAQFAVTSSPIVQNTVVTETESKILKLTFGAKTAYTTIFSTKVVPTVLTTYMTASVPVQATAAFPGYFPAPYPPFPYVG</sequence>